<feature type="compositionally biased region" description="Basic and acidic residues" evidence="1">
    <location>
        <begin position="109"/>
        <end position="124"/>
    </location>
</feature>
<evidence type="ECO:0000313" key="3">
    <source>
        <dbReference type="Proteomes" id="UP000594263"/>
    </source>
</evidence>
<dbReference type="Proteomes" id="UP000594263">
    <property type="component" value="Unplaced"/>
</dbReference>
<feature type="region of interest" description="Disordered" evidence="1">
    <location>
        <begin position="46"/>
        <end position="124"/>
    </location>
</feature>
<name>A0A7N0TTY5_KALFE</name>
<protein>
    <submittedName>
        <fullName evidence="2">Uncharacterized protein</fullName>
    </submittedName>
</protein>
<keyword evidence="3" id="KW-1185">Reference proteome</keyword>
<dbReference type="EnsemblPlants" id="Kaladp0045s0515.1.v1.1">
    <property type="protein sequence ID" value="Kaladp0045s0515.1.v1.1"/>
    <property type="gene ID" value="Kaladp0045s0515.v1.1"/>
</dbReference>
<evidence type="ECO:0000313" key="2">
    <source>
        <dbReference type="EnsemblPlants" id="Kaladp0045s0515.1.v1.1"/>
    </source>
</evidence>
<dbReference type="Gramene" id="Kaladp0045s0515.1.v1.1">
    <property type="protein sequence ID" value="Kaladp0045s0515.1.v1.1"/>
    <property type="gene ID" value="Kaladp0045s0515.v1.1"/>
</dbReference>
<accession>A0A7N0TTY5</accession>
<proteinExistence type="predicted"/>
<sequence>MAIHLKSFLLIEFRILFKSPIMSTAEAVTAPQAALLVGDCKDKATGSTEAVEQTTTRFTAVQTPKVAPEPEAEEEEATPAAEEPPLAPNQVPEAIEEGEEAAELPVTETPKDHEKEEAAPTKVDEMIEKMKGAGIKNEEAAEDGAVKCEK</sequence>
<evidence type="ECO:0000256" key="1">
    <source>
        <dbReference type="SAM" id="MobiDB-lite"/>
    </source>
</evidence>
<organism evidence="2 3">
    <name type="scientific">Kalanchoe fedtschenkoi</name>
    <name type="common">Lavender scallops</name>
    <name type="synonym">South American air plant</name>
    <dbReference type="NCBI Taxonomy" id="63787"/>
    <lineage>
        <taxon>Eukaryota</taxon>
        <taxon>Viridiplantae</taxon>
        <taxon>Streptophyta</taxon>
        <taxon>Embryophyta</taxon>
        <taxon>Tracheophyta</taxon>
        <taxon>Spermatophyta</taxon>
        <taxon>Magnoliopsida</taxon>
        <taxon>eudicotyledons</taxon>
        <taxon>Gunneridae</taxon>
        <taxon>Pentapetalae</taxon>
        <taxon>Saxifragales</taxon>
        <taxon>Crassulaceae</taxon>
        <taxon>Kalanchoe</taxon>
    </lineage>
</organism>
<reference evidence="2" key="1">
    <citation type="submission" date="2021-01" db="UniProtKB">
        <authorList>
            <consortium name="EnsemblPlants"/>
        </authorList>
    </citation>
    <scope>IDENTIFICATION</scope>
</reference>
<dbReference type="AlphaFoldDB" id="A0A7N0TTY5"/>
<feature type="compositionally biased region" description="Polar residues" evidence="1">
    <location>
        <begin position="46"/>
        <end position="62"/>
    </location>
</feature>